<evidence type="ECO:0000313" key="3">
    <source>
        <dbReference type="Proteomes" id="UP001408789"/>
    </source>
</evidence>
<gene>
    <name evidence="2" type="ORF">SSX86_030113</name>
</gene>
<feature type="region of interest" description="Disordered" evidence="1">
    <location>
        <begin position="58"/>
        <end position="83"/>
    </location>
</feature>
<proteinExistence type="predicted"/>
<evidence type="ECO:0000256" key="1">
    <source>
        <dbReference type="SAM" id="MobiDB-lite"/>
    </source>
</evidence>
<dbReference type="Proteomes" id="UP001408789">
    <property type="component" value="Unassembled WGS sequence"/>
</dbReference>
<reference evidence="2 3" key="1">
    <citation type="submission" date="2024-04" db="EMBL/GenBank/DDBJ databases">
        <title>The reference genome of an endangered Asteraceae, Deinandra increscens subsp. villosa, native to the Central Coast of California.</title>
        <authorList>
            <person name="Guilliams M."/>
            <person name="Hasenstab-Lehman K."/>
            <person name="Meyer R."/>
            <person name="Mcevoy S."/>
        </authorList>
    </citation>
    <scope>NUCLEOTIDE SEQUENCE [LARGE SCALE GENOMIC DNA]</scope>
    <source>
        <tissue evidence="2">Leaf</tissue>
    </source>
</reference>
<name>A0AAP0CAW0_9ASTR</name>
<evidence type="ECO:0000313" key="2">
    <source>
        <dbReference type="EMBL" id="KAK9053479.1"/>
    </source>
</evidence>
<dbReference type="EMBL" id="JBCNJP010000027">
    <property type="protein sequence ID" value="KAK9053479.1"/>
    <property type="molecule type" value="Genomic_DNA"/>
</dbReference>
<protein>
    <submittedName>
        <fullName evidence="2">Uncharacterized protein</fullName>
    </submittedName>
</protein>
<keyword evidence="3" id="KW-1185">Reference proteome</keyword>
<comment type="caution">
    <text evidence="2">The sequence shown here is derived from an EMBL/GenBank/DDBJ whole genome shotgun (WGS) entry which is preliminary data.</text>
</comment>
<sequence>MFPKLFHKFRSHSTGNSLVQPRENLDRFTLRLHEDMRKQVVKPPLLNRAGSTVRMVGEVAERKGTGPPERLATGESLTNGWRA</sequence>
<organism evidence="2 3">
    <name type="scientific">Deinandra increscens subsp. villosa</name>
    <dbReference type="NCBI Taxonomy" id="3103831"/>
    <lineage>
        <taxon>Eukaryota</taxon>
        <taxon>Viridiplantae</taxon>
        <taxon>Streptophyta</taxon>
        <taxon>Embryophyta</taxon>
        <taxon>Tracheophyta</taxon>
        <taxon>Spermatophyta</taxon>
        <taxon>Magnoliopsida</taxon>
        <taxon>eudicotyledons</taxon>
        <taxon>Gunneridae</taxon>
        <taxon>Pentapetalae</taxon>
        <taxon>asterids</taxon>
        <taxon>campanulids</taxon>
        <taxon>Asterales</taxon>
        <taxon>Asteraceae</taxon>
        <taxon>Asteroideae</taxon>
        <taxon>Heliantheae alliance</taxon>
        <taxon>Madieae</taxon>
        <taxon>Madiinae</taxon>
        <taxon>Deinandra</taxon>
    </lineage>
</organism>
<dbReference type="AlphaFoldDB" id="A0AAP0CAW0"/>
<accession>A0AAP0CAW0</accession>